<evidence type="ECO:0000256" key="1">
    <source>
        <dbReference type="SAM" id="MobiDB-lite"/>
    </source>
</evidence>
<name>A0A1D1ZKB0_9ARAE</name>
<feature type="region of interest" description="Disordered" evidence="1">
    <location>
        <begin position="338"/>
        <end position="365"/>
    </location>
</feature>
<accession>A0A1D1ZKB0</accession>
<reference evidence="2" key="1">
    <citation type="submission" date="2015-07" db="EMBL/GenBank/DDBJ databases">
        <title>Transcriptome Assembly of Anthurium amnicola.</title>
        <authorList>
            <person name="Suzuki J."/>
        </authorList>
    </citation>
    <scope>NUCLEOTIDE SEQUENCE</scope>
</reference>
<feature type="compositionally biased region" description="Basic and acidic residues" evidence="1">
    <location>
        <begin position="1"/>
        <end position="66"/>
    </location>
</feature>
<feature type="region of interest" description="Disordered" evidence="1">
    <location>
        <begin position="136"/>
        <end position="157"/>
    </location>
</feature>
<feature type="region of interest" description="Disordered" evidence="1">
    <location>
        <begin position="481"/>
        <end position="507"/>
    </location>
</feature>
<dbReference type="EMBL" id="GDJX01000761">
    <property type="protein sequence ID" value="JAT67175.1"/>
    <property type="molecule type" value="Transcribed_RNA"/>
</dbReference>
<sequence>NEKKDDKKKDEKKKDDEKKDDEKKDEKKKDTEKKDEKKKDEKIKDNEKKDNEKKDNEKKDNEEKNSEISTKLQIDYQPETKDIFTFTKSSTPDNIFHNRNNDSDDSNTTLNDDKKNNEKSIGELKISSTLLNNVSISEENETKKEIPPSEKSNENNETIKLISETINKPIKDEKKEVTNEKELYGDDSLNRSVNQISSENPRSILGGFPSENKEIILPNDSPPRSSLQLTRQIGYSRDDDYRKEYLRKDNELYNNELYNNELYDNEIRINEMNRYANRSNRDMIHQDESLVYSNSSVLGERTRYNDTYHRTQQYINDDYESYDYTPSQNRGSYVIKDRSPQRTSLSYSQMPYSNNIPLPPNRKSSVREMTNRFQSMNEERRSISPSTRNVPMQATGHVNEMKSRFGERRNNRDEMINPLRINNLHNGYENVDDRYDEPIDYVSDRYIQYEDLHDGMTPVHHCNCHNCRMAVENSIMMNNSRLPSRHNNPAPFNPRTDSNFMRKNYNR</sequence>
<proteinExistence type="predicted"/>
<organism evidence="2">
    <name type="scientific">Anthurium amnicola</name>
    <dbReference type="NCBI Taxonomy" id="1678845"/>
    <lineage>
        <taxon>Eukaryota</taxon>
        <taxon>Viridiplantae</taxon>
        <taxon>Streptophyta</taxon>
        <taxon>Embryophyta</taxon>
        <taxon>Tracheophyta</taxon>
        <taxon>Spermatophyta</taxon>
        <taxon>Magnoliopsida</taxon>
        <taxon>Liliopsida</taxon>
        <taxon>Araceae</taxon>
        <taxon>Pothoideae</taxon>
        <taxon>Potheae</taxon>
        <taxon>Anthurium</taxon>
    </lineage>
</organism>
<feature type="compositionally biased region" description="Polar residues" evidence="1">
    <location>
        <begin position="495"/>
        <end position="507"/>
    </location>
</feature>
<feature type="compositionally biased region" description="Basic and acidic residues" evidence="1">
    <location>
        <begin position="140"/>
        <end position="154"/>
    </location>
</feature>
<feature type="compositionally biased region" description="Basic and acidic residues" evidence="1">
    <location>
        <begin position="111"/>
        <end position="121"/>
    </location>
</feature>
<protein>
    <submittedName>
        <fullName evidence="2">Cation channel sperm-associated protein 2</fullName>
    </submittedName>
</protein>
<feature type="compositionally biased region" description="Polar residues" evidence="1">
    <location>
        <begin position="341"/>
        <end position="356"/>
    </location>
</feature>
<feature type="non-terminal residue" evidence="2">
    <location>
        <position position="1"/>
    </location>
</feature>
<gene>
    <name evidence="2" type="primary">Catsper2_0</name>
    <name evidence="2" type="ORF">g.38416</name>
</gene>
<feature type="region of interest" description="Disordered" evidence="1">
    <location>
        <begin position="1"/>
        <end position="121"/>
    </location>
</feature>
<evidence type="ECO:0000313" key="2">
    <source>
        <dbReference type="EMBL" id="JAT67175.1"/>
    </source>
</evidence>
<dbReference type="AlphaFoldDB" id="A0A1D1ZKB0"/>